<dbReference type="InParanoid" id="A0A3Q7J054"/>
<organism evidence="1">
    <name type="scientific">Solanum lycopersicum</name>
    <name type="common">Tomato</name>
    <name type="synonym">Lycopersicon esculentum</name>
    <dbReference type="NCBI Taxonomy" id="4081"/>
    <lineage>
        <taxon>Eukaryota</taxon>
        <taxon>Viridiplantae</taxon>
        <taxon>Streptophyta</taxon>
        <taxon>Embryophyta</taxon>
        <taxon>Tracheophyta</taxon>
        <taxon>Spermatophyta</taxon>
        <taxon>Magnoliopsida</taxon>
        <taxon>eudicotyledons</taxon>
        <taxon>Gunneridae</taxon>
        <taxon>Pentapetalae</taxon>
        <taxon>asterids</taxon>
        <taxon>lamiids</taxon>
        <taxon>Solanales</taxon>
        <taxon>Solanaceae</taxon>
        <taxon>Solanoideae</taxon>
        <taxon>Solaneae</taxon>
        <taxon>Solanum</taxon>
        <taxon>Solanum subgen. Lycopersicon</taxon>
    </lineage>
</organism>
<keyword evidence="2" id="KW-1185">Reference proteome</keyword>
<dbReference type="PaxDb" id="4081-Solyc11g069140.1.1"/>
<protein>
    <submittedName>
        <fullName evidence="1">Uncharacterized protein</fullName>
    </submittedName>
</protein>
<proteinExistence type="predicted"/>
<dbReference type="Gramene" id="Solyc11g069140.2.1">
    <property type="protein sequence ID" value="Solyc11g069140.2.1"/>
    <property type="gene ID" value="Solyc11g069140.2"/>
</dbReference>
<sequence length="49" mass="5940">MRKSYSWKGTIAKGTKHVVRLFGEVQMKQHKRRTVRRIMTVNKRDVRKL</sequence>
<reference evidence="1" key="1">
    <citation type="journal article" date="2012" name="Nature">
        <title>The tomato genome sequence provides insights into fleshy fruit evolution.</title>
        <authorList>
            <consortium name="Tomato Genome Consortium"/>
        </authorList>
    </citation>
    <scope>NUCLEOTIDE SEQUENCE [LARGE SCALE GENOMIC DNA]</scope>
    <source>
        <strain evidence="1">cv. Heinz 1706</strain>
    </source>
</reference>
<evidence type="ECO:0000313" key="1">
    <source>
        <dbReference type="EnsemblPlants" id="Solyc11g069140.2.1"/>
    </source>
</evidence>
<dbReference type="Proteomes" id="UP000004994">
    <property type="component" value="Chromosome 11"/>
</dbReference>
<name>A0A3Q7J054_SOLLC</name>
<dbReference type="AlphaFoldDB" id="A0A3Q7J054"/>
<reference evidence="1" key="2">
    <citation type="submission" date="2019-01" db="UniProtKB">
        <authorList>
            <consortium name="EnsemblPlants"/>
        </authorList>
    </citation>
    <scope>IDENTIFICATION</scope>
    <source>
        <strain evidence="1">cv. Heinz 1706</strain>
    </source>
</reference>
<evidence type="ECO:0000313" key="2">
    <source>
        <dbReference type="Proteomes" id="UP000004994"/>
    </source>
</evidence>
<dbReference type="EnsemblPlants" id="Solyc11g069140.2.1">
    <property type="protein sequence ID" value="Solyc11g069140.2.1"/>
    <property type="gene ID" value="Solyc11g069140.2"/>
</dbReference>
<accession>A0A3Q7J054</accession>